<evidence type="ECO:0000256" key="1">
    <source>
        <dbReference type="ARBA" id="ARBA00023015"/>
    </source>
</evidence>
<dbReference type="InterPro" id="IPR000843">
    <property type="entry name" value="HTH_LacI"/>
</dbReference>
<evidence type="ECO:0000256" key="3">
    <source>
        <dbReference type="ARBA" id="ARBA00023163"/>
    </source>
</evidence>
<dbReference type="SUPFAM" id="SSF53822">
    <property type="entry name" value="Periplasmic binding protein-like I"/>
    <property type="match status" value="1"/>
</dbReference>
<dbReference type="EMBL" id="QHHU01000026">
    <property type="protein sequence ID" value="RSM43208.1"/>
    <property type="molecule type" value="Genomic_DNA"/>
</dbReference>
<dbReference type="CDD" id="cd06293">
    <property type="entry name" value="PBP1_LacI-like"/>
    <property type="match status" value="1"/>
</dbReference>
<reference evidence="5 6" key="1">
    <citation type="submission" date="2018-05" db="EMBL/GenBank/DDBJ databases">
        <title>Evolution of GPA BGCs.</title>
        <authorList>
            <person name="Waglechner N."/>
            <person name="Wright G.D."/>
        </authorList>
    </citation>
    <scope>NUCLEOTIDE SEQUENCE [LARGE SCALE GENOMIC DNA]</scope>
    <source>
        <strain evidence="5 6">DSM 5908</strain>
    </source>
</reference>
<keyword evidence="1" id="KW-0805">Transcription regulation</keyword>
<keyword evidence="2" id="KW-0238">DNA-binding</keyword>
<protein>
    <submittedName>
        <fullName evidence="5">LacI family transcriptional regulator</fullName>
    </submittedName>
</protein>
<comment type="caution">
    <text evidence="5">The sequence shown here is derived from an EMBL/GenBank/DDBJ whole genome shotgun (WGS) entry which is preliminary data.</text>
</comment>
<keyword evidence="6" id="KW-1185">Reference proteome</keyword>
<organism evidence="5 6">
    <name type="scientific">Amycolatopsis balhimycina DSM 5908</name>
    <dbReference type="NCBI Taxonomy" id="1081091"/>
    <lineage>
        <taxon>Bacteria</taxon>
        <taxon>Bacillati</taxon>
        <taxon>Actinomycetota</taxon>
        <taxon>Actinomycetes</taxon>
        <taxon>Pseudonocardiales</taxon>
        <taxon>Pseudonocardiaceae</taxon>
        <taxon>Amycolatopsis</taxon>
    </lineage>
</organism>
<evidence type="ECO:0000313" key="6">
    <source>
        <dbReference type="Proteomes" id="UP000286716"/>
    </source>
</evidence>
<dbReference type="InterPro" id="IPR010982">
    <property type="entry name" value="Lambda_DNA-bd_dom_sf"/>
</dbReference>
<dbReference type="OrthoDB" id="37081at2"/>
<keyword evidence="3" id="KW-0804">Transcription</keyword>
<dbReference type="CDD" id="cd01392">
    <property type="entry name" value="HTH_LacI"/>
    <property type="match status" value="1"/>
</dbReference>
<dbReference type="RefSeq" id="WP_020639941.1">
    <property type="nucleotide sequence ID" value="NZ_QHHU01000026.1"/>
</dbReference>
<dbReference type="GO" id="GO:0000976">
    <property type="term" value="F:transcription cis-regulatory region binding"/>
    <property type="evidence" value="ECO:0007669"/>
    <property type="project" value="TreeGrafter"/>
</dbReference>
<dbReference type="PANTHER" id="PTHR30146">
    <property type="entry name" value="LACI-RELATED TRANSCRIPTIONAL REPRESSOR"/>
    <property type="match status" value="1"/>
</dbReference>
<dbReference type="AlphaFoldDB" id="A0A428WJF0"/>
<evidence type="ECO:0000256" key="2">
    <source>
        <dbReference type="ARBA" id="ARBA00023125"/>
    </source>
</evidence>
<proteinExistence type="predicted"/>
<accession>A0A428WJF0</accession>
<gene>
    <name evidence="5" type="ORF">DMA12_19935</name>
</gene>
<dbReference type="PROSITE" id="PS50932">
    <property type="entry name" value="HTH_LACI_2"/>
    <property type="match status" value="1"/>
</dbReference>
<dbReference type="SMART" id="SM00354">
    <property type="entry name" value="HTH_LACI"/>
    <property type="match status" value="1"/>
</dbReference>
<dbReference type="GO" id="GO:0003700">
    <property type="term" value="F:DNA-binding transcription factor activity"/>
    <property type="evidence" value="ECO:0007669"/>
    <property type="project" value="TreeGrafter"/>
</dbReference>
<evidence type="ECO:0000313" key="5">
    <source>
        <dbReference type="EMBL" id="RSM43208.1"/>
    </source>
</evidence>
<dbReference type="Pfam" id="PF13377">
    <property type="entry name" value="Peripla_BP_3"/>
    <property type="match status" value="1"/>
</dbReference>
<dbReference type="InterPro" id="IPR046335">
    <property type="entry name" value="LacI/GalR-like_sensor"/>
</dbReference>
<dbReference type="Gene3D" id="3.40.50.2300">
    <property type="match status" value="2"/>
</dbReference>
<feature type="domain" description="HTH lacI-type" evidence="4">
    <location>
        <begin position="15"/>
        <end position="69"/>
    </location>
</feature>
<dbReference type="InterPro" id="IPR028082">
    <property type="entry name" value="Peripla_BP_I"/>
</dbReference>
<dbReference type="Proteomes" id="UP000286716">
    <property type="component" value="Unassembled WGS sequence"/>
</dbReference>
<dbReference type="Gene3D" id="1.10.260.40">
    <property type="entry name" value="lambda repressor-like DNA-binding domains"/>
    <property type="match status" value="1"/>
</dbReference>
<dbReference type="SUPFAM" id="SSF47413">
    <property type="entry name" value="lambda repressor-like DNA-binding domains"/>
    <property type="match status" value="1"/>
</dbReference>
<name>A0A428WJF0_AMYBA</name>
<dbReference type="Pfam" id="PF00356">
    <property type="entry name" value="LacI"/>
    <property type="match status" value="1"/>
</dbReference>
<dbReference type="PANTHER" id="PTHR30146:SF109">
    <property type="entry name" value="HTH-TYPE TRANSCRIPTIONAL REGULATOR GALS"/>
    <property type="match status" value="1"/>
</dbReference>
<sequence>MGQDEGGSPQRARRASIRQVAAAARVSTSTVSNVLNNPDVVATSTRRRVEDAMAEVGYVRNGAARQLRGAPSTIAGCLLLDTANPFFAEVSRGIEDRLTEAGCLLIVGSTDVRAAQENNYLRMMEELGVRGILVNPSGSRLDRLVRLSGRGTPVVLVDHPRAGADLCAVAVDDVHGGGLAADHLLALGHRRIAFLGSQAGIRSLRDRGEGIRRSMRKAGLDVSSTLVEIPVPEPCTVDVADSVVDQVLAVSPRPTAVICFNDVVALGMLRGLRRHGIPVPGQMSVVGYDDVQFAEQLSPALTTVRQPKYQLGRAAAELLLAEDRPGHQHQEIRFTPELVVRASTAPPAIGG</sequence>
<evidence type="ECO:0000259" key="4">
    <source>
        <dbReference type="PROSITE" id="PS50932"/>
    </source>
</evidence>